<dbReference type="PANTHER" id="PTHR36506">
    <property type="entry name" value="PREFLAGELLIN PEPTIDASE"/>
    <property type="match status" value="1"/>
</dbReference>
<feature type="transmembrane region" description="Helical" evidence="6">
    <location>
        <begin position="63"/>
        <end position="81"/>
    </location>
</feature>
<dbReference type="Pfam" id="PF01478">
    <property type="entry name" value="Peptidase_A24"/>
    <property type="match status" value="1"/>
</dbReference>
<evidence type="ECO:0000256" key="1">
    <source>
        <dbReference type="ARBA" id="ARBA00004651"/>
    </source>
</evidence>
<evidence type="ECO:0000256" key="2">
    <source>
        <dbReference type="ARBA" id="ARBA00022475"/>
    </source>
</evidence>
<reference evidence="9 10" key="1">
    <citation type="submission" date="2024-09" db="EMBL/GenBank/DDBJ databases">
        <title>Nodulacao em especies de Leguminosae Basais da Amazonia e Caracterizacao dos Rizobios e Bacterias Associadas aos Nodulos.</title>
        <authorList>
            <person name="Jambeiro I.C.A."/>
            <person name="Lopes I.S."/>
            <person name="Aguiar E.R.G.R."/>
            <person name="Santos A.F.J."/>
            <person name="Dos Santos J.M.F."/>
            <person name="Gross E."/>
        </authorList>
    </citation>
    <scope>NUCLEOTIDE SEQUENCE [LARGE SCALE GENOMIC DNA]</scope>
    <source>
        <strain evidence="9 10">BRUESC1165</strain>
    </source>
</reference>
<feature type="transmembrane region" description="Helical" evidence="6">
    <location>
        <begin position="140"/>
        <end position="162"/>
    </location>
</feature>
<dbReference type="PANTHER" id="PTHR36506:SF1">
    <property type="entry name" value="PREFLAGELLIN PEPTIDASE"/>
    <property type="match status" value="1"/>
</dbReference>
<evidence type="ECO:0000313" key="10">
    <source>
        <dbReference type="Proteomes" id="UP001593940"/>
    </source>
</evidence>
<feature type="domain" description="Prepilin type IV endopeptidase peptidase" evidence="8">
    <location>
        <begin position="14"/>
        <end position="117"/>
    </location>
</feature>
<keyword evidence="4 6" id="KW-1133">Transmembrane helix</keyword>
<keyword evidence="5 6" id="KW-0472">Membrane</keyword>
<evidence type="ECO:0000313" key="9">
    <source>
        <dbReference type="EMBL" id="MFC1455621.1"/>
    </source>
</evidence>
<feature type="transmembrane region" description="Helical" evidence="6">
    <location>
        <begin position="38"/>
        <end position="56"/>
    </location>
</feature>
<evidence type="ECO:0000256" key="5">
    <source>
        <dbReference type="ARBA" id="ARBA00023136"/>
    </source>
</evidence>
<feature type="transmembrane region" description="Helical" evidence="6">
    <location>
        <begin position="101"/>
        <end position="120"/>
    </location>
</feature>
<name>A0ABV6Y2W6_9HYPH</name>
<dbReference type="InterPro" id="IPR000045">
    <property type="entry name" value="Prepilin_IV_endopep_pep"/>
</dbReference>
<comment type="caution">
    <text evidence="9">The sequence shown here is derived from an EMBL/GenBank/DDBJ whole genome shotgun (WGS) entry which is preliminary data.</text>
</comment>
<gene>
    <name evidence="9" type="ORF">ACETIH_02525</name>
</gene>
<evidence type="ECO:0000259" key="8">
    <source>
        <dbReference type="Pfam" id="PF01478"/>
    </source>
</evidence>
<dbReference type="Gene3D" id="1.20.120.1220">
    <property type="match status" value="1"/>
</dbReference>
<feature type="chain" id="PRO_5045966048" evidence="7">
    <location>
        <begin position="23"/>
        <end position="171"/>
    </location>
</feature>
<proteinExistence type="predicted"/>
<organism evidence="9 10">
    <name type="scientific">Microvirga arabica</name>
    <dbReference type="NCBI Taxonomy" id="1128671"/>
    <lineage>
        <taxon>Bacteria</taxon>
        <taxon>Pseudomonadati</taxon>
        <taxon>Pseudomonadota</taxon>
        <taxon>Alphaproteobacteria</taxon>
        <taxon>Hyphomicrobiales</taxon>
        <taxon>Methylobacteriaceae</taxon>
        <taxon>Microvirga</taxon>
    </lineage>
</organism>
<dbReference type="InterPro" id="IPR052218">
    <property type="entry name" value="Preflagellin_Peptidase"/>
</dbReference>
<dbReference type="RefSeq" id="WP_377028753.1">
    <property type="nucleotide sequence ID" value="NZ_JBHOMY010000009.1"/>
</dbReference>
<evidence type="ECO:0000256" key="6">
    <source>
        <dbReference type="SAM" id="Phobius"/>
    </source>
</evidence>
<evidence type="ECO:0000256" key="4">
    <source>
        <dbReference type="ARBA" id="ARBA00022989"/>
    </source>
</evidence>
<keyword evidence="3 6" id="KW-0812">Transmembrane</keyword>
<evidence type="ECO:0000256" key="7">
    <source>
        <dbReference type="SAM" id="SignalP"/>
    </source>
</evidence>
<keyword evidence="2" id="KW-1003">Cell membrane</keyword>
<evidence type="ECO:0000256" key="3">
    <source>
        <dbReference type="ARBA" id="ARBA00022692"/>
    </source>
</evidence>
<feature type="signal peptide" evidence="7">
    <location>
        <begin position="1"/>
        <end position="22"/>
    </location>
</feature>
<keyword evidence="10" id="KW-1185">Reference proteome</keyword>
<keyword evidence="7" id="KW-0732">Signal</keyword>
<accession>A0ABV6Y2W6</accession>
<dbReference type="Proteomes" id="UP001593940">
    <property type="component" value="Unassembled WGS sequence"/>
</dbReference>
<dbReference type="EMBL" id="JBHOMY010000009">
    <property type="protein sequence ID" value="MFC1455621.1"/>
    <property type="molecule type" value="Genomic_DNA"/>
</dbReference>
<comment type="subcellular location">
    <subcellularLocation>
        <location evidence="1">Cell membrane</location>
        <topology evidence="1">Multi-pass membrane protein</topology>
    </subcellularLocation>
</comment>
<sequence>MTISAGAALAASLCFVSATLWAAAMDLSTMTIRNELVLFLLGVYAALAPLAGFGAVEIGLNAAIAAAVLAGMFVFFALGWIGGGDAKLTAVVVLWLGADQALPFVMYMAAFGGVLTLLLLQFRAIPLPAGWRRIPWIAQLHAHSSGVPYGVAIASGALLMFLETPWLKALS</sequence>
<protein>
    <submittedName>
        <fullName evidence="9">Prepilin peptidase</fullName>
    </submittedName>
</protein>